<organism evidence="9">
    <name type="scientific">freshwater metagenome</name>
    <dbReference type="NCBI Taxonomy" id="449393"/>
    <lineage>
        <taxon>unclassified sequences</taxon>
        <taxon>metagenomes</taxon>
        <taxon>ecological metagenomes</taxon>
    </lineage>
</organism>
<dbReference type="SMART" id="SM00387">
    <property type="entry name" value="HATPase_c"/>
    <property type="match status" value="1"/>
</dbReference>
<dbReference type="AlphaFoldDB" id="A0A6J6CCB0"/>
<evidence type="ECO:0000256" key="2">
    <source>
        <dbReference type="ARBA" id="ARBA00012438"/>
    </source>
</evidence>
<dbReference type="Gene3D" id="3.30.565.10">
    <property type="entry name" value="Histidine kinase-like ATPase, C-terminal domain"/>
    <property type="match status" value="1"/>
</dbReference>
<dbReference type="PROSITE" id="PS50109">
    <property type="entry name" value="HIS_KIN"/>
    <property type="match status" value="1"/>
</dbReference>
<name>A0A6J6CCB0_9ZZZZ</name>
<dbReference type="GO" id="GO:0004721">
    <property type="term" value="F:phosphoprotein phosphatase activity"/>
    <property type="evidence" value="ECO:0007669"/>
    <property type="project" value="TreeGrafter"/>
</dbReference>
<gene>
    <name evidence="9" type="ORF">UFOPK1358_01426</name>
</gene>
<dbReference type="GO" id="GO:0005886">
    <property type="term" value="C:plasma membrane"/>
    <property type="evidence" value="ECO:0007669"/>
    <property type="project" value="TreeGrafter"/>
</dbReference>
<dbReference type="GO" id="GO:0016036">
    <property type="term" value="P:cellular response to phosphate starvation"/>
    <property type="evidence" value="ECO:0007669"/>
    <property type="project" value="TreeGrafter"/>
</dbReference>
<dbReference type="InterPro" id="IPR003594">
    <property type="entry name" value="HATPase_dom"/>
</dbReference>
<dbReference type="EMBL" id="CAEZSF010000156">
    <property type="protein sequence ID" value="CAB4547953.1"/>
    <property type="molecule type" value="Genomic_DNA"/>
</dbReference>
<dbReference type="InterPro" id="IPR005467">
    <property type="entry name" value="His_kinase_dom"/>
</dbReference>
<dbReference type="InterPro" id="IPR004358">
    <property type="entry name" value="Sig_transdc_His_kin-like_C"/>
</dbReference>
<evidence type="ECO:0000256" key="3">
    <source>
        <dbReference type="ARBA" id="ARBA00022553"/>
    </source>
</evidence>
<protein>
    <recommendedName>
        <fullName evidence="2">histidine kinase</fullName>
        <ecNumber evidence="2">2.7.13.3</ecNumber>
    </recommendedName>
</protein>
<feature type="region of interest" description="Disordered" evidence="7">
    <location>
        <begin position="17"/>
        <end position="38"/>
    </location>
</feature>
<accession>A0A6J6CCB0</accession>
<dbReference type="PANTHER" id="PTHR45453">
    <property type="entry name" value="PHOSPHATE REGULON SENSOR PROTEIN PHOR"/>
    <property type="match status" value="1"/>
</dbReference>
<keyword evidence="5" id="KW-0418">Kinase</keyword>
<keyword evidence="4" id="KW-0808">Transferase</keyword>
<reference evidence="9" key="1">
    <citation type="submission" date="2020-05" db="EMBL/GenBank/DDBJ databases">
        <authorList>
            <person name="Chiriac C."/>
            <person name="Salcher M."/>
            <person name="Ghai R."/>
            <person name="Kavagutti S V."/>
        </authorList>
    </citation>
    <scope>NUCLEOTIDE SEQUENCE</scope>
</reference>
<evidence type="ECO:0000256" key="7">
    <source>
        <dbReference type="SAM" id="MobiDB-lite"/>
    </source>
</evidence>
<comment type="catalytic activity">
    <reaction evidence="1">
        <text>ATP + protein L-histidine = ADP + protein N-phospho-L-histidine.</text>
        <dbReference type="EC" id="2.7.13.3"/>
    </reaction>
</comment>
<dbReference type="CDD" id="cd00075">
    <property type="entry name" value="HATPase"/>
    <property type="match status" value="1"/>
</dbReference>
<dbReference type="SUPFAM" id="SSF55874">
    <property type="entry name" value="ATPase domain of HSP90 chaperone/DNA topoisomerase II/histidine kinase"/>
    <property type="match status" value="1"/>
</dbReference>
<dbReference type="PANTHER" id="PTHR45453:SF1">
    <property type="entry name" value="PHOSPHATE REGULON SENSOR PROTEIN PHOR"/>
    <property type="match status" value="1"/>
</dbReference>
<dbReference type="PRINTS" id="PR00344">
    <property type="entry name" value="BCTRLSENSOR"/>
</dbReference>
<evidence type="ECO:0000256" key="5">
    <source>
        <dbReference type="ARBA" id="ARBA00022777"/>
    </source>
</evidence>
<evidence type="ECO:0000256" key="1">
    <source>
        <dbReference type="ARBA" id="ARBA00000085"/>
    </source>
</evidence>
<dbReference type="InterPro" id="IPR050351">
    <property type="entry name" value="BphY/WalK/GraS-like"/>
</dbReference>
<keyword evidence="6" id="KW-0902">Two-component regulatory system</keyword>
<dbReference type="EC" id="2.7.13.3" evidence="2"/>
<keyword evidence="3" id="KW-0597">Phosphoprotein</keyword>
<evidence type="ECO:0000313" key="9">
    <source>
        <dbReference type="EMBL" id="CAB4547953.1"/>
    </source>
</evidence>
<dbReference type="GO" id="GO:0000155">
    <property type="term" value="F:phosphorelay sensor kinase activity"/>
    <property type="evidence" value="ECO:0007669"/>
    <property type="project" value="TreeGrafter"/>
</dbReference>
<evidence type="ECO:0000256" key="6">
    <source>
        <dbReference type="ARBA" id="ARBA00023012"/>
    </source>
</evidence>
<feature type="domain" description="Histidine kinase" evidence="8">
    <location>
        <begin position="1"/>
        <end position="117"/>
    </location>
</feature>
<evidence type="ECO:0000256" key="4">
    <source>
        <dbReference type="ARBA" id="ARBA00022679"/>
    </source>
</evidence>
<dbReference type="InterPro" id="IPR036890">
    <property type="entry name" value="HATPase_C_sf"/>
</dbReference>
<dbReference type="Pfam" id="PF02518">
    <property type="entry name" value="HATPase_c"/>
    <property type="match status" value="1"/>
</dbReference>
<proteinExistence type="predicted"/>
<evidence type="ECO:0000259" key="8">
    <source>
        <dbReference type="PROSITE" id="PS50109"/>
    </source>
</evidence>
<sequence>MKYSPEGSEILVTAIVESGESDRSEQAPFGRSFNDSSTGSVVKLSVADAGIGIPRKDLDRVFERFYRVDRARSRATGGTGLGLAIVRHVVSNHQGNVSVDSIEGVGTTFTLSLAAIQPLQENP</sequence>